<proteinExistence type="predicted"/>
<accession>G3HGU7</accession>
<organism evidence="1 2">
    <name type="scientific">Cricetulus griseus</name>
    <name type="common">Chinese hamster</name>
    <name type="synonym">Cricetulus barabensis griseus</name>
    <dbReference type="NCBI Taxonomy" id="10029"/>
    <lineage>
        <taxon>Eukaryota</taxon>
        <taxon>Metazoa</taxon>
        <taxon>Chordata</taxon>
        <taxon>Craniata</taxon>
        <taxon>Vertebrata</taxon>
        <taxon>Euteleostomi</taxon>
        <taxon>Mammalia</taxon>
        <taxon>Eutheria</taxon>
        <taxon>Euarchontoglires</taxon>
        <taxon>Glires</taxon>
        <taxon>Rodentia</taxon>
        <taxon>Myomorpha</taxon>
        <taxon>Muroidea</taxon>
        <taxon>Cricetidae</taxon>
        <taxon>Cricetinae</taxon>
        <taxon>Cricetulus</taxon>
    </lineage>
</organism>
<dbReference type="EMBL" id="JH000362">
    <property type="protein sequence ID" value="EGW06635.1"/>
    <property type="molecule type" value="Genomic_DNA"/>
</dbReference>
<dbReference type="Proteomes" id="UP000001075">
    <property type="component" value="Unassembled WGS sequence"/>
</dbReference>
<gene>
    <name evidence="1" type="ORF">I79_009838</name>
</gene>
<evidence type="ECO:0000313" key="2">
    <source>
        <dbReference type="Proteomes" id="UP000001075"/>
    </source>
</evidence>
<dbReference type="AlphaFoldDB" id="G3HGU7"/>
<dbReference type="InParanoid" id="G3HGU7"/>
<name>G3HGU7_CRIGR</name>
<sequence>MGKHGLMSMTVFKLMCNCKTVYTKQLQKGPRQSSWMFLFCTYDSKKDNPFTHKHSRNDVHATLCTNLHI</sequence>
<reference evidence="2" key="1">
    <citation type="journal article" date="2011" name="Nat. Biotechnol.">
        <title>The genomic sequence of the Chinese hamster ovary (CHO)-K1 cell line.</title>
        <authorList>
            <person name="Xu X."/>
            <person name="Nagarajan H."/>
            <person name="Lewis N.E."/>
            <person name="Pan S."/>
            <person name="Cai Z."/>
            <person name="Liu X."/>
            <person name="Chen W."/>
            <person name="Xie M."/>
            <person name="Wang W."/>
            <person name="Hammond S."/>
            <person name="Andersen M.R."/>
            <person name="Neff N."/>
            <person name="Passarelli B."/>
            <person name="Koh W."/>
            <person name="Fan H.C."/>
            <person name="Wang J."/>
            <person name="Gui Y."/>
            <person name="Lee K.H."/>
            <person name="Betenbaugh M.J."/>
            <person name="Quake S.R."/>
            <person name="Famili I."/>
            <person name="Palsson B.O."/>
            <person name="Wang J."/>
        </authorList>
    </citation>
    <scope>NUCLEOTIDE SEQUENCE [LARGE SCALE GENOMIC DNA]</scope>
    <source>
        <strain evidence="2">CHO K1 cell line</strain>
    </source>
</reference>
<evidence type="ECO:0000313" key="1">
    <source>
        <dbReference type="EMBL" id="EGW06635.1"/>
    </source>
</evidence>
<protein>
    <submittedName>
        <fullName evidence="1">Uncharacterized protein</fullName>
    </submittedName>
</protein>